<dbReference type="AlphaFoldDB" id="G0QYQ0"/>
<dbReference type="EC" id="1.3.1.74" evidence="3"/>
<dbReference type="InParanoid" id="G0QYQ0"/>
<dbReference type="Gene3D" id="3.40.50.720">
    <property type="entry name" value="NAD(P)-binding Rossmann-like Domain"/>
    <property type="match status" value="1"/>
</dbReference>
<dbReference type="Proteomes" id="UP000008983">
    <property type="component" value="Unassembled WGS sequence"/>
</dbReference>
<dbReference type="GeneID" id="14905760"/>
<dbReference type="GO" id="GO:0032440">
    <property type="term" value="F:2-alkenal reductase [NAD(P)H] activity"/>
    <property type="evidence" value="ECO:0007669"/>
    <property type="project" value="UniProtKB-EC"/>
</dbReference>
<dbReference type="PANTHER" id="PTHR43205">
    <property type="entry name" value="PROSTAGLANDIN REDUCTASE"/>
    <property type="match status" value="1"/>
</dbReference>
<feature type="domain" description="Enoyl reductase (ER)" evidence="2">
    <location>
        <begin position="26"/>
        <end position="245"/>
    </location>
</feature>
<dbReference type="OMA" id="YIVENKW"/>
<dbReference type="SMART" id="SM00829">
    <property type="entry name" value="PKS_ER"/>
    <property type="match status" value="1"/>
</dbReference>
<dbReference type="InterPro" id="IPR041694">
    <property type="entry name" value="ADH_N_2"/>
</dbReference>
<dbReference type="Pfam" id="PF16884">
    <property type="entry name" value="ADH_N_2"/>
    <property type="match status" value="1"/>
</dbReference>
<dbReference type="InterPro" id="IPR011032">
    <property type="entry name" value="GroES-like_sf"/>
</dbReference>
<evidence type="ECO:0000313" key="4">
    <source>
        <dbReference type="Proteomes" id="UP000008983"/>
    </source>
</evidence>
<dbReference type="STRING" id="857967.G0QYQ0"/>
<dbReference type="SUPFAM" id="SSF51735">
    <property type="entry name" value="NAD(P)-binding Rossmann-fold domains"/>
    <property type="match status" value="1"/>
</dbReference>
<dbReference type="RefSeq" id="XP_004030890.1">
    <property type="nucleotide sequence ID" value="XM_004030842.1"/>
</dbReference>
<dbReference type="Gene3D" id="3.90.180.10">
    <property type="entry name" value="Medium-chain alcohol dehydrogenases, catalytic domain"/>
    <property type="match status" value="1"/>
</dbReference>
<reference evidence="3 4" key="1">
    <citation type="submission" date="2011-07" db="EMBL/GenBank/DDBJ databases">
        <authorList>
            <person name="Coyne R."/>
            <person name="Brami D."/>
            <person name="Johnson J."/>
            <person name="Hostetler J."/>
            <person name="Hannick L."/>
            <person name="Clark T."/>
            <person name="Cassidy-Hanley D."/>
            <person name="Inman J."/>
        </authorList>
    </citation>
    <scope>NUCLEOTIDE SEQUENCE [LARGE SCALE GENOMIC DNA]</scope>
    <source>
        <strain evidence="3 4">G5</strain>
    </source>
</reference>
<dbReference type="Pfam" id="PF00107">
    <property type="entry name" value="ADH_zinc_N"/>
    <property type="match status" value="1"/>
</dbReference>
<dbReference type="PANTHER" id="PTHR43205:SF7">
    <property type="entry name" value="PROSTAGLANDIN REDUCTASE 1"/>
    <property type="match status" value="1"/>
</dbReference>
<dbReference type="CDD" id="cd05288">
    <property type="entry name" value="PGDH"/>
    <property type="match status" value="1"/>
</dbReference>
<gene>
    <name evidence="3" type="ORF">IMG5_151560</name>
</gene>
<dbReference type="SUPFAM" id="SSF50129">
    <property type="entry name" value="GroES-like"/>
    <property type="match status" value="1"/>
</dbReference>
<protein>
    <submittedName>
        <fullName evidence="3">Nadp-dependent oxidoreductase, putative</fullName>
        <ecNumber evidence="3">1.3.1.74</ecNumber>
    </submittedName>
</protein>
<proteinExistence type="predicted"/>
<dbReference type="InterPro" id="IPR036291">
    <property type="entry name" value="NAD(P)-bd_dom_sf"/>
</dbReference>
<evidence type="ECO:0000313" key="3">
    <source>
        <dbReference type="EMBL" id="EGR29654.1"/>
    </source>
</evidence>
<dbReference type="InterPro" id="IPR020843">
    <property type="entry name" value="ER"/>
</dbReference>
<evidence type="ECO:0000256" key="1">
    <source>
        <dbReference type="ARBA" id="ARBA00023002"/>
    </source>
</evidence>
<sequence>MEENQEDYNLRIALKTRPNETYPQQDVFQIIYRKPPAIEEVGENELLVKVKYVSIIASMRVWMSGQKSYIDPVNPGDTMPAGCIGEVLYSRSSKYKVGDLVLGFMRWEKYIIIKDQKLFKIPKEYPHPSHFLGALGNQGLTAYFGLHDIGKIKQGETVVISAAAGAVGQIAVQLAKLQGCRVIGIAGGQEKCDFVKNVLGADEQLTKLALQGKLKCIEDILYGLDSAPRGLRRLILGENLGQVVIYCDKENNNSKL</sequence>
<name>G0QYQ0_ICHMU</name>
<dbReference type="OrthoDB" id="447735at2759"/>
<keyword evidence="1 3" id="KW-0560">Oxidoreductase</keyword>
<organism evidence="3 4">
    <name type="scientific">Ichthyophthirius multifiliis</name>
    <name type="common">White spot disease agent</name>
    <name type="synonym">Ich</name>
    <dbReference type="NCBI Taxonomy" id="5932"/>
    <lineage>
        <taxon>Eukaryota</taxon>
        <taxon>Sar</taxon>
        <taxon>Alveolata</taxon>
        <taxon>Ciliophora</taxon>
        <taxon>Intramacronucleata</taxon>
        <taxon>Oligohymenophorea</taxon>
        <taxon>Hymenostomatida</taxon>
        <taxon>Ophryoglenina</taxon>
        <taxon>Ichthyophthirius</taxon>
    </lineage>
</organism>
<dbReference type="eggNOG" id="KOG1196">
    <property type="taxonomic scope" value="Eukaryota"/>
</dbReference>
<keyword evidence="4" id="KW-1185">Reference proteome</keyword>
<evidence type="ECO:0000259" key="2">
    <source>
        <dbReference type="SMART" id="SM00829"/>
    </source>
</evidence>
<accession>G0QYQ0</accession>
<dbReference type="InterPro" id="IPR013149">
    <property type="entry name" value="ADH-like_C"/>
</dbReference>
<dbReference type="InterPro" id="IPR045010">
    <property type="entry name" value="MDR_fam"/>
</dbReference>
<dbReference type="EMBL" id="GL984124">
    <property type="protein sequence ID" value="EGR29654.1"/>
    <property type="molecule type" value="Genomic_DNA"/>
</dbReference>